<organism evidence="3 4">
    <name type="scientific">Drosophila ananassae</name>
    <name type="common">Fruit fly</name>
    <dbReference type="NCBI Taxonomy" id="7217"/>
    <lineage>
        <taxon>Eukaryota</taxon>
        <taxon>Metazoa</taxon>
        <taxon>Ecdysozoa</taxon>
        <taxon>Arthropoda</taxon>
        <taxon>Hexapoda</taxon>
        <taxon>Insecta</taxon>
        <taxon>Pterygota</taxon>
        <taxon>Neoptera</taxon>
        <taxon>Endopterygota</taxon>
        <taxon>Diptera</taxon>
        <taxon>Brachycera</taxon>
        <taxon>Muscomorpha</taxon>
        <taxon>Ephydroidea</taxon>
        <taxon>Drosophilidae</taxon>
        <taxon>Drosophila</taxon>
        <taxon>Sophophora</taxon>
    </lineage>
</organism>
<feature type="region of interest" description="Disordered" evidence="2">
    <location>
        <begin position="115"/>
        <end position="145"/>
    </location>
</feature>
<name>B3M395_DROAN</name>
<evidence type="ECO:0000256" key="2">
    <source>
        <dbReference type="SAM" id="MobiDB-lite"/>
    </source>
</evidence>
<gene>
    <name evidence="3" type="primary">Dana\GF16468</name>
    <name evidence="3" type="synonym">dana_GLEANR_17737</name>
    <name evidence="3" type="ORF">GF16468</name>
</gene>
<sequence>MTSEWEKTYHRLVRENENDEWRLELLERQVRHFKTKRQRIQNQIELEKKDMDVWVDLMEHLKLEAKRYKQEKKHQLTPKKKKQLENLLKRLPHDKFAERVRLMEVSENLLSIPCPKKKRTKKPTELPKSDPCDSDVPLPKKCDPNLQSSVDRKIKKINNGIKTLRKINEETLGVISDIRALKATINYLERGQCTNMKITPYVDPRTALKTINPAPEKKATIALDRLRVTKNRKYYTREILDIRPPFILENVPQLMPKMYDFLDQNRAETGKRKR</sequence>
<dbReference type="HOGENOM" id="CLU_1166931_0_0_1"/>
<protein>
    <submittedName>
        <fullName evidence="3">Uncharacterized protein</fullName>
    </submittedName>
</protein>
<evidence type="ECO:0000313" key="3">
    <source>
        <dbReference type="EMBL" id="EDV43556.1"/>
    </source>
</evidence>
<dbReference type="EMBL" id="CH902617">
    <property type="protein sequence ID" value="EDV43556.1"/>
    <property type="molecule type" value="Genomic_DNA"/>
</dbReference>
<keyword evidence="4" id="KW-1185">Reference proteome</keyword>
<reference evidence="3 4" key="1">
    <citation type="journal article" date="2007" name="Nature">
        <title>Evolution of genes and genomes on the Drosophila phylogeny.</title>
        <authorList>
            <consortium name="Drosophila 12 Genomes Consortium"/>
            <person name="Clark A.G."/>
            <person name="Eisen M.B."/>
            <person name="Smith D.R."/>
            <person name="Bergman C.M."/>
            <person name="Oliver B."/>
            <person name="Markow T.A."/>
            <person name="Kaufman T.C."/>
            <person name="Kellis M."/>
            <person name="Gelbart W."/>
            <person name="Iyer V.N."/>
            <person name="Pollard D.A."/>
            <person name="Sackton T.B."/>
            <person name="Larracuente A.M."/>
            <person name="Singh N.D."/>
            <person name="Abad J.P."/>
            <person name="Abt D.N."/>
            <person name="Adryan B."/>
            <person name="Aguade M."/>
            <person name="Akashi H."/>
            <person name="Anderson W.W."/>
            <person name="Aquadro C.F."/>
            <person name="Ardell D.H."/>
            <person name="Arguello R."/>
            <person name="Artieri C.G."/>
            <person name="Barbash D.A."/>
            <person name="Barker D."/>
            <person name="Barsanti P."/>
            <person name="Batterham P."/>
            <person name="Batzoglou S."/>
            <person name="Begun D."/>
            <person name="Bhutkar A."/>
            <person name="Blanco E."/>
            <person name="Bosak S.A."/>
            <person name="Bradley R.K."/>
            <person name="Brand A.D."/>
            <person name="Brent M.R."/>
            <person name="Brooks A.N."/>
            <person name="Brown R.H."/>
            <person name="Butlin R.K."/>
            <person name="Caggese C."/>
            <person name="Calvi B.R."/>
            <person name="Bernardo de Carvalho A."/>
            <person name="Caspi A."/>
            <person name="Castrezana S."/>
            <person name="Celniker S.E."/>
            <person name="Chang J.L."/>
            <person name="Chapple C."/>
            <person name="Chatterji S."/>
            <person name="Chinwalla A."/>
            <person name="Civetta A."/>
            <person name="Clifton S.W."/>
            <person name="Comeron J.M."/>
            <person name="Costello J.C."/>
            <person name="Coyne J.A."/>
            <person name="Daub J."/>
            <person name="David R.G."/>
            <person name="Delcher A.L."/>
            <person name="Delehaunty K."/>
            <person name="Do C.B."/>
            <person name="Ebling H."/>
            <person name="Edwards K."/>
            <person name="Eickbush T."/>
            <person name="Evans J.D."/>
            <person name="Filipski A."/>
            <person name="Findeiss S."/>
            <person name="Freyhult E."/>
            <person name="Fulton L."/>
            <person name="Fulton R."/>
            <person name="Garcia A.C."/>
            <person name="Gardiner A."/>
            <person name="Garfield D.A."/>
            <person name="Garvin B.E."/>
            <person name="Gibson G."/>
            <person name="Gilbert D."/>
            <person name="Gnerre S."/>
            <person name="Godfrey J."/>
            <person name="Good R."/>
            <person name="Gotea V."/>
            <person name="Gravely B."/>
            <person name="Greenberg A.J."/>
            <person name="Griffiths-Jones S."/>
            <person name="Gross S."/>
            <person name="Guigo R."/>
            <person name="Gustafson E.A."/>
            <person name="Haerty W."/>
            <person name="Hahn M.W."/>
            <person name="Halligan D.L."/>
            <person name="Halpern A.L."/>
            <person name="Halter G.M."/>
            <person name="Han M.V."/>
            <person name="Heger A."/>
            <person name="Hillier L."/>
            <person name="Hinrichs A.S."/>
            <person name="Holmes I."/>
            <person name="Hoskins R.A."/>
            <person name="Hubisz M.J."/>
            <person name="Hultmark D."/>
            <person name="Huntley M.A."/>
            <person name="Jaffe D.B."/>
            <person name="Jagadeeshan S."/>
            <person name="Jeck W.R."/>
            <person name="Johnson J."/>
            <person name="Jones C.D."/>
            <person name="Jordan W.C."/>
            <person name="Karpen G.H."/>
            <person name="Kataoka E."/>
            <person name="Keightley P.D."/>
            <person name="Kheradpour P."/>
            <person name="Kirkness E.F."/>
            <person name="Koerich L.B."/>
            <person name="Kristiansen K."/>
            <person name="Kudrna D."/>
            <person name="Kulathinal R.J."/>
            <person name="Kumar S."/>
            <person name="Kwok R."/>
            <person name="Lander E."/>
            <person name="Langley C.H."/>
            <person name="Lapoint R."/>
            <person name="Lazzaro B.P."/>
            <person name="Lee S.J."/>
            <person name="Levesque L."/>
            <person name="Li R."/>
            <person name="Lin C.F."/>
            <person name="Lin M.F."/>
            <person name="Lindblad-Toh K."/>
            <person name="Llopart A."/>
            <person name="Long M."/>
            <person name="Low L."/>
            <person name="Lozovsky E."/>
            <person name="Lu J."/>
            <person name="Luo M."/>
            <person name="Machado C.A."/>
            <person name="Makalowski W."/>
            <person name="Marzo M."/>
            <person name="Matsuda M."/>
            <person name="Matzkin L."/>
            <person name="McAllister B."/>
            <person name="McBride C.S."/>
            <person name="McKernan B."/>
            <person name="McKernan K."/>
            <person name="Mendez-Lago M."/>
            <person name="Minx P."/>
            <person name="Mollenhauer M.U."/>
            <person name="Montooth K."/>
            <person name="Mount S.M."/>
            <person name="Mu X."/>
            <person name="Myers E."/>
            <person name="Negre B."/>
            <person name="Newfeld S."/>
            <person name="Nielsen R."/>
            <person name="Noor M.A."/>
            <person name="O'Grady P."/>
            <person name="Pachter L."/>
            <person name="Papaceit M."/>
            <person name="Parisi M.J."/>
            <person name="Parisi M."/>
            <person name="Parts L."/>
            <person name="Pedersen J.S."/>
            <person name="Pesole G."/>
            <person name="Phillippy A.M."/>
            <person name="Ponting C.P."/>
            <person name="Pop M."/>
            <person name="Porcelli D."/>
            <person name="Powell J.R."/>
            <person name="Prohaska S."/>
            <person name="Pruitt K."/>
            <person name="Puig M."/>
            <person name="Quesneville H."/>
            <person name="Ram K.R."/>
            <person name="Rand D."/>
            <person name="Rasmussen M.D."/>
            <person name="Reed L.K."/>
            <person name="Reenan R."/>
            <person name="Reily A."/>
            <person name="Remington K.A."/>
            <person name="Rieger T.T."/>
            <person name="Ritchie M.G."/>
            <person name="Robin C."/>
            <person name="Rogers Y.H."/>
            <person name="Rohde C."/>
            <person name="Rozas J."/>
            <person name="Rubenfield M.J."/>
            <person name="Ruiz A."/>
            <person name="Russo S."/>
            <person name="Salzberg S.L."/>
            <person name="Sanchez-Gracia A."/>
            <person name="Saranga D.J."/>
            <person name="Sato H."/>
            <person name="Schaeffer S.W."/>
            <person name="Schatz M.C."/>
            <person name="Schlenke T."/>
            <person name="Schwartz R."/>
            <person name="Segarra C."/>
            <person name="Singh R.S."/>
            <person name="Sirot L."/>
            <person name="Sirota M."/>
            <person name="Sisneros N.B."/>
            <person name="Smith C.D."/>
            <person name="Smith T.F."/>
            <person name="Spieth J."/>
            <person name="Stage D.E."/>
            <person name="Stark A."/>
            <person name="Stephan W."/>
            <person name="Strausberg R.L."/>
            <person name="Strempel S."/>
            <person name="Sturgill D."/>
            <person name="Sutton G."/>
            <person name="Sutton G.G."/>
            <person name="Tao W."/>
            <person name="Teichmann S."/>
            <person name="Tobari Y.N."/>
            <person name="Tomimura Y."/>
            <person name="Tsolas J.M."/>
            <person name="Valente V.L."/>
            <person name="Venter E."/>
            <person name="Venter J.C."/>
            <person name="Vicario S."/>
            <person name="Vieira F.G."/>
            <person name="Vilella A.J."/>
            <person name="Villasante A."/>
            <person name="Walenz B."/>
            <person name="Wang J."/>
            <person name="Wasserman M."/>
            <person name="Watts T."/>
            <person name="Wilson D."/>
            <person name="Wilson R.K."/>
            <person name="Wing R.A."/>
            <person name="Wolfner M.F."/>
            <person name="Wong A."/>
            <person name="Wong G.K."/>
            <person name="Wu C.I."/>
            <person name="Wu G."/>
            <person name="Yamamoto D."/>
            <person name="Yang H.P."/>
            <person name="Yang S.P."/>
            <person name="Yorke J.A."/>
            <person name="Yoshida K."/>
            <person name="Zdobnov E."/>
            <person name="Zhang P."/>
            <person name="Zhang Y."/>
            <person name="Zimin A.V."/>
            <person name="Baldwin J."/>
            <person name="Abdouelleil A."/>
            <person name="Abdulkadir J."/>
            <person name="Abebe A."/>
            <person name="Abera B."/>
            <person name="Abreu J."/>
            <person name="Acer S.C."/>
            <person name="Aftuck L."/>
            <person name="Alexander A."/>
            <person name="An P."/>
            <person name="Anderson E."/>
            <person name="Anderson S."/>
            <person name="Arachi H."/>
            <person name="Azer M."/>
            <person name="Bachantsang P."/>
            <person name="Barry A."/>
            <person name="Bayul T."/>
            <person name="Berlin A."/>
            <person name="Bessette D."/>
            <person name="Bloom T."/>
            <person name="Blye J."/>
            <person name="Boguslavskiy L."/>
            <person name="Bonnet C."/>
            <person name="Boukhgalter B."/>
            <person name="Bourzgui I."/>
            <person name="Brown A."/>
            <person name="Cahill P."/>
            <person name="Channer S."/>
            <person name="Cheshatsang Y."/>
            <person name="Chuda L."/>
            <person name="Citroen M."/>
            <person name="Collymore A."/>
            <person name="Cooke P."/>
            <person name="Costello M."/>
            <person name="D'Aco K."/>
            <person name="Daza R."/>
            <person name="De Haan G."/>
            <person name="DeGray S."/>
            <person name="DeMaso C."/>
            <person name="Dhargay N."/>
            <person name="Dooley K."/>
            <person name="Dooley E."/>
            <person name="Doricent M."/>
            <person name="Dorje P."/>
            <person name="Dorjee K."/>
            <person name="Dupes A."/>
            <person name="Elong R."/>
            <person name="Falk J."/>
            <person name="Farina A."/>
            <person name="Faro S."/>
            <person name="Ferguson D."/>
            <person name="Fisher S."/>
            <person name="Foley C.D."/>
            <person name="Franke A."/>
            <person name="Friedrich D."/>
            <person name="Gadbois L."/>
            <person name="Gearin G."/>
            <person name="Gearin C.R."/>
            <person name="Giannoukos G."/>
            <person name="Goode T."/>
            <person name="Graham J."/>
            <person name="Grandbois E."/>
            <person name="Grewal S."/>
            <person name="Gyaltsen K."/>
            <person name="Hafez N."/>
            <person name="Hagos B."/>
            <person name="Hall J."/>
            <person name="Henson C."/>
            <person name="Hollinger A."/>
            <person name="Honan T."/>
            <person name="Huard M.D."/>
            <person name="Hughes L."/>
            <person name="Hurhula B."/>
            <person name="Husby M.E."/>
            <person name="Kamat A."/>
            <person name="Kanga B."/>
            <person name="Kashin S."/>
            <person name="Khazanovich D."/>
            <person name="Kisner P."/>
            <person name="Lance K."/>
            <person name="Lara M."/>
            <person name="Lee W."/>
            <person name="Lennon N."/>
            <person name="Letendre F."/>
            <person name="LeVine R."/>
            <person name="Lipovsky A."/>
            <person name="Liu X."/>
            <person name="Liu J."/>
            <person name="Liu S."/>
            <person name="Lokyitsang T."/>
            <person name="Lokyitsang Y."/>
            <person name="Lubonja R."/>
            <person name="Lui A."/>
            <person name="MacDonald P."/>
            <person name="Magnisalis V."/>
            <person name="Maru K."/>
            <person name="Matthews C."/>
            <person name="McCusker W."/>
            <person name="McDonough S."/>
            <person name="Mehta T."/>
            <person name="Meldrim J."/>
            <person name="Meneus L."/>
            <person name="Mihai O."/>
            <person name="Mihalev A."/>
            <person name="Mihova T."/>
            <person name="Mittelman R."/>
            <person name="Mlenga V."/>
            <person name="Montmayeur A."/>
            <person name="Mulrain L."/>
            <person name="Navidi A."/>
            <person name="Naylor J."/>
            <person name="Negash T."/>
            <person name="Nguyen T."/>
            <person name="Nguyen N."/>
            <person name="Nicol R."/>
            <person name="Norbu C."/>
            <person name="Norbu N."/>
            <person name="Novod N."/>
            <person name="O'Neill B."/>
            <person name="Osman S."/>
            <person name="Markiewicz E."/>
            <person name="Oyono O.L."/>
            <person name="Patti C."/>
            <person name="Phunkhang P."/>
            <person name="Pierre F."/>
            <person name="Priest M."/>
            <person name="Raghuraman S."/>
            <person name="Rege F."/>
            <person name="Reyes R."/>
            <person name="Rise C."/>
            <person name="Rogov P."/>
            <person name="Ross K."/>
            <person name="Ryan E."/>
            <person name="Settipalli S."/>
            <person name="Shea T."/>
            <person name="Sherpa N."/>
            <person name="Shi L."/>
            <person name="Shih D."/>
            <person name="Sparrow T."/>
            <person name="Spaulding J."/>
            <person name="Stalker J."/>
            <person name="Stange-Thomann N."/>
            <person name="Stavropoulos S."/>
            <person name="Stone C."/>
            <person name="Strader C."/>
            <person name="Tesfaye S."/>
            <person name="Thomson T."/>
            <person name="Thoulutsang Y."/>
            <person name="Thoulutsang D."/>
            <person name="Topham K."/>
            <person name="Topping I."/>
            <person name="Tsamla T."/>
            <person name="Vassiliev H."/>
            <person name="Vo A."/>
            <person name="Wangchuk T."/>
            <person name="Wangdi T."/>
            <person name="Weiand M."/>
            <person name="Wilkinson J."/>
            <person name="Wilson A."/>
            <person name="Yadav S."/>
            <person name="Young G."/>
            <person name="Yu Q."/>
            <person name="Zembek L."/>
            <person name="Zhong D."/>
            <person name="Zimmer A."/>
            <person name="Zwirko Z."/>
            <person name="Jaffe D.B."/>
            <person name="Alvarez P."/>
            <person name="Brockman W."/>
            <person name="Butler J."/>
            <person name="Chin C."/>
            <person name="Gnerre S."/>
            <person name="Grabherr M."/>
            <person name="Kleber M."/>
            <person name="Mauceli E."/>
            <person name="MacCallum I."/>
        </authorList>
    </citation>
    <scope>NUCLEOTIDE SEQUENCE [LARGE SCALE GENOMIC DNA]</scope>
    <source>
        <strain evidence="4">Tucson 14024-0371.13</strain>
    </source>
</reference>
<feature type="compositionally biased region" description="Basic and acidic residues" evidence="2">
    <location>
        <begin position="122"/>
        <end position="131"/>
    </location>
</feature>
<dbReference type="KEGG" id="dan:6499264"/>
<evidence type="ECO:0000313" key="4">
    <source>
        <dbReference type="Proteomes" id="UP000007801"/>
    </source>
</evidence>
<dbReference type="AlphaFoldDB" id="B3M395"/>
<dbReference type="Proteomes" id="UP000007801">
    <property type="component" value="Unassembled WGS sequence"/>
</dbReference>
<dbReference type="SMR" id="B3M395"/>
<accession>B3M395</accession>
<dbReference type="InParanoid" id="B3M395"/>
<dbReference type="OrthoDB" id="7844112at2759"/>
<feature type="coiled-coil region" evidence="1">
    <location>
        <begin position="9"/>
        <end position="43"/>
    </location>
</feature>
<keyword evidence="1" id="KW-0175">Coiled coil</keyword>
<dbReference type="OMA" id="YLERGHC"/>
<dbReference type="eggNOG" id="ENOG502TA26">
    <property type="taxonomic scope" value="Eukaryota"/>
</dbReference>
<dbReference type="GeneID" id="6499264"/>
<proteinExistence type="predicted"/>
<dbReference type="PhylomeDB" id="B3M395"/>
<evidence type="ECO:0000256" key="1">
    <source>
        <dbReference type="SAM" id="Coils"/>
    </source>
</evidence>